<accession>A0A0R1RAT3</accession>
<keyword evidence="1" id="KW-0812">Transmembrane</keyword>
<feature type="transmembrane region" description="Helical" evidence="1">
    <location>
        <begin position="40"/>
        <end position="60"/>
    </location>
</feature>
<dbReference type="EMBL" id="AZFF01000010">
    <property type="protein sequence ID" value="KRL54143.1"/>
    <property type="molecule type" value="Genomic_DNA"/>
</dbReference>
<dbReference type="STRING" id="1114972.FD35_GL000544"/>
<organism evidence="2 3">
    <name type="scientific">Furfurilactobacillus rossiae DSM 15814</name>
    <dbReference type="NCBI Taxonomy" id="1114972"/>
    <lineage>
        <taxon>Bacteria</taxon>
        <taxon>Bacillati</taxon>
        <taxon>Bacillota</taxon>
        <taxon>Bacilli</taxon>
        <taxon>Lactobacillales</taxon>
        <taxon>Lactobacillaceae</taxon>
        <taxon>Furfurilactobacillus</taxon>
    </lineage>
</organism>
<keyword evidence="1" id="KW-1133">Transmembrane helix</keyword>
<evidence type="ECO:0000256" key="1">
    <source>
        <dbReference type="SAM" id="Phobius"/>
    </source>
</evidence>
<evidence type="ECO:0000313" key="3">
    <source>
        <dbReference type="Proteomes" id="UP000051999"/>
    </source>
</evidence>
<dbReference type="AlphaFoldDB" id="A0A0R1RAT3"/>
<keyword evidence="1" id="KW-0472">Membrane</keyword>
<comment type="caution">
    <text evidence="2">The sequence shown here is derived from an EMBL/GenBank/DDBJ whole genome shotgun (WGS) entry which is preliminary data.</text>
</comment>
<protein>
    <submittedName>
        <fullName evidence="2">Uncharacterized protein</fullName>
    </submittedName>
</protein>
<keyword evidence="3" id="KW-1185">Reference proteome</keyword>
<proteinExistence type="predicted"/>
<reference evidence="2 3" key="1">
    <citation type="journal article" date="2015" name="Genome Announc.">
        <title>Expanding the biotechnology potential of lactobacilli through comparative genomics of 213 strains and associated genera.</title>
        <authorList>
            <person name="Sun Z."/>
            <person name="Harris H.M."/>
            <person name="McCann A."/>
            <person name="Guo C."/>
            <person name="Argimon S."/>
            <person name="Zhang W."/>
            <person name="Yang X."/>
            <person name="Jeffery I.B."/>
            <person name="Cooney J.C."/>
            <person name="Kagawa T.F."/>
            <person name="Liu W."/>
            <person name="Song Y."/>
            <person name="Salvetti E."/>
            <person name="Wrobel A."/>
            <person name="Rasinkangas P."/>
            <person name="Parkhill J."/>
            <person name="Rea M.C."/>
            <person name="O'Sullivan O."/>
            <person name="Ritari J."/>
            <person name="Douillard F.P."/>
            <person name="Paul Ross R."/>
            <person name="Yang R."/>
            <person name="Briner A.E."/>
            <person name="Felis G.E."/>
            <person name="de Vos W.M."/>
            <person name="Barrangou R."/>
            <person name="Klaenhammer T.R."/>
            <person name="Caufield P.W."/>
            <person name="Cui Y."/>
            <person name="Zhang H."/>
            <person name="O'Toole P.W."/>
        </authorList>
    </citation>
    <scope>NUCLEOTIDE SEQUENCE [LARGE SCALE GENOMIC DNA]</scope>
    <source>
        <strain evidence="2 3">DSM 15814</strain>
    </source>
</reference>
<sequence length="74" mass="8484">MKPSFYPTHYVSSIVVLAWLIVMAVNRALAGNLSLMDSLLLLFGVTVMLVLIIVNLVNLFKWRRKSWHPGPRLY</sequence>
<gene>
    <name evidence="2" type="ORF">FD35_GL000544</name>
</gene>
<dbReference type="RefSeq" id="WP_017261165.1">
    <property type="nucleotide sequence ID" value="NZ_AUAW01000011.1"/>
</dbReference>
<evidence type="ECO:0000313" key="2">
    <source>
        <dbReference type="EMBL" id="KRL54143.1"/>
    </source>
</evidence>
<name>A0A0R1RAT3_9LACO</name>
<dbReference type="PATRIC" id="fig|1114972.6.peg.544"/>
<dbReference type="OrthoDB" id="9914032at2"/>
<dbReference type="Proteomes" id="UP000051999">
    <property type="component" value="Unassembled WGS sequence"/>
</dbReference>